<dbReference type="NCBIfam" id="TIGR01930">
    <property type="entry name" value="AcCoA-C-Actrans"/>
    <property type="match status" value="1"/>
</dbReference>
<dbReference type="InterPro" id="IPR020617">
    <property type="entry name" value="Thiolase_C"/>
</dbReference>
<evidence type="ECO:0000256" key="3">
    <source>
        <dbReference type="ARBA" id="ARBA00023315"/>
    </source>
</evidence>
<dbReference type="Pfam" id="PF02803">
    <property type="entry name" value="Thiolase_C"/>
    <property type="match status" value="1"/>
</dbReference>
<dbReference type="InterPro" id="IPR002155">
    <property type="entry name" value="Thiolase"/>
</dbReference>
<keyword evidence="3" id="KW-0012">Acyltransferase</keyword>
<dbReference type="CDD" id="cd00751">
    <property type="entry name" value="thiolase"/>
    <property type="match status" value="1"/>
</dbReference>
<comment type="similarity">
    <text evidence="1">Belongs to the thiolase-like superfamily. Thiolase family.</text>
</comment>
<dbReference type="EMBL" id="CAFBOG010000275">
    <property type="protein sequence ID" value="CAB4998906.1"/>
    <property type="molecule type" value="Genomic_DNA"/>
</dbReference>
<dbReference type="InterPro" id="IPR020616">
    <property type="entry name" value="Thiolase_N"/>
</dbReference>
<evidence type="ECO:0000313" key="6">
    <source>
        <dbReference type="EMBL" id="CAB4998906.1"/>
    </source>
</evidence>
<dbReference type="PIRSF" id="PIRSF000429">
    <property type="entry name" value="Ac-CoA_Ac_transf"/>
    <property type="match status" value="1"/>
</dbReference>
<dbReference type="Gene3D" id="3.40.47.10">
    <property type="match status" value="2"/>
</dbReference>
<protein>
    <submittedName>
        <fullName evidence="6">Unannotated protein</fullName>
    </submittedName>
</protein>
<sequence>MIGGCVTQVGEQSTNVTRNAWVGAGLPQNVAATTVDRQCGSSQQAVHFAAQGVLAGAYDLSIACGVESMTRAPLASNASGGMGPFSGDYLRVIDNQLMTQFQISQMLADRHGITREQMDALAVESHRRAQASTDSGAFATEILPVPVKDSEGNLSGEVMSADQGIRPETTLEILAGLGSAAKWDPSIAPDITAGNASQTSDGAAAMLIAERSVAERLGLPIRAVIRQFAVGGDDAVLVLSAPNPVTRKLLKKSGMSISDFDAIECNEAFAAVALMWAQEFLPDGDYSAFNPRGGAIALGHPLGAGGVRLMTTLLNQLEAEQGRFGLQVMCEGGGMANATVIERV</sequence>
<dbReference type="GO" id="GO:0016747">
    <property type="term" value="F:acyltransferase activity, transferring groups other than amino-acyl groups"/>
    <property type="evidence" value="ECO:0007669"/>
    <property type="project" value="InterPro"/>
</dbReference>
<proteinExistence type="inferred from homology"/>
<dbReference type="SUPFAM" id="SSF53901">
    <property type="entry name" value="Thiolase-like"/>
    <property type="match status" value="2"/>
</dbReference>
<dbReference type="Pfam" id="PF00108">
    <property type="entry name" value="Thiolase_N"/>
    <property type="match status" value="1"/>
</dbReference>
<gene>
    <name evidence="6" type="ORF">UFOPK3914_02014</name>
</gene>
<feature type="domain" description="Thiolase N-terminal" evidence="4">
    <location>
        <begin position="2"/>
        <end position="211"/>
    </location>
</feature>
<evidence type="ECO:0000259" key="4">
    <source>
        <dbReference type="Pfam" id="PF00108"/>
    </source>
</evidence>
<dbReference type="AlphaFoldDB" id="A0A6J7P0F2"/>
<dbReference type="PANTHER" id="PTHR43365:SF1">
    <property type="entry name" value="ACETYL-COA C-ACYLTRANSFERASE"/>
    <property type="match status" value="1"/>
</dbReference>
<reference evidence="6" key="1">
    <citation type="submission" date="2020-05" db="EMBL/GenBank/DDBJ databases">
        <authorList>
            <person name="Chiriac C."/>
            <person name="Salcher M."/>
            <person name="Ghai R."/>
            <person name="Kavagutti S V."/>
        </authorList>
    </citation>
    <scope>NUCLEOTIDE SEQUENCE</scope>
</reference>
<evidence type="ECO:0000259" key="5">
    <source>
        <dbReference type="Pfam" id="PF02803"/>
    </source>
</evidence>
<evidence type="ECO:0000256" key="1">
    <source>
        <dbReference type="ARBA" id="ARBA00010982"/>
    </source>
</evidence>
<dbReference type="PANTHER" id="PTHR43365">
    <property type="entry name" value="BLR7806 PROTEIN"/>
    <property type="match status" value="1"/>
</dbReference>
<organism evidence="6">
    <name type="scientific">freshwater metagenome</name>
    <dbReference type="NCBI Taxonomy" id="449393"/>
    <lineage>
        <taxon>unclassified sequences</taxon>
        <taxon>metagenomes</taxon>
        <taxon>ecological metagenomes</taxon>
    </lineage>
</organism>
<accession>A0A6J7P0F2</accession>
<keyword evidence="2" id="KW-0808">Transferase</keyword>
<evidence type="ECO:0000256" key="2">
    <source>
        <dbReference type="ARBA" id="ARBA00022679"/>
    </source>
</evidence>
<feature type="domain" description="Thiolase C-terminal" evidence="5">
    <location>
        <begin position="221"/>
        <end position="343"/>
    </location>
</feature>
<dbReference type="InterPro" id="IPR016039">
    <property type="entry name" value="Thiolase-like"/>
</dbReference>
<name>A0A6J7P0F2_9ZZZZ</name>